<evidence type="ECO:0000256" key="2">
    <source>
        <dbReference type="ARBA" id="ARBA00022679"/>
    </source>
</evidence>
<evidence type="ECO:0000313" key="7">
    <source>
        <dbReference type="EMBL" id="MBU9699972.1"/>
    </source>
</evidence>
<dbReference type="RefSeq" id="WP_161764027.1">
    <property type="nucleotide sequence ID" value="NZ_JAAATX020000016.1"/>
</dbReference>
<keyword evidence="3" id="KW-0547">Nucleotide-binding</keyword>
<dbReference type="PANTHER" id="PTHR43289:SF34">
    <property type="entry name" value="SERINE_THREONINE-PROTEIN KINASE YBDM-RELATED"/>
    <property type="match status" value="1"/>
</dbReference>
<dbReference type="PROSITE" id="PS50011">
    <property type="entry name" value="PROTEIN_KINASE_DOM"/>
    <property type="match status" value="1"/>
</dbReference>
<evidence type="ECO:0000259" key="6">
    <source>
        <dbReference type="PROSITE" id="PS50011"/>
    </source>
</evidence>
<keyword evidence="4" id="KW-0418">Kinase</keyword>
<reference evidence="7 8" key="1">
    <citation type="submission" date="2021-06" db="EMBL/GenBank/DDBJ databases">
        <title>Rhodobacteraceae bacterium strain HSP-20.</title>
        <authorList>
            <person name="Chen W.-M."/>
        </authorList>
    </citation>
    <scope>NUCLEOTIDE SEQUENCE [LARGE SCALE GENOMIC DNA]</scope>
    <source>
        <strain evidence="7 8">HSP-20</strain>
    </source>
</reference>
<dbReference type="InterPro" id="IPR006015">
    <property type="entry name" value="Universal_stress_UspA"/>
</dbReference>
<dbReference type="Gene3D" id="3.40.50.620">
    <property type="entry name" value="HUPs"/>
    <property type="match status" value="1"/>
</dbReference>
<proteinExistence type="inferred from homology"/>
<sequence length="476" mass="52917">MLRPREGLEIDGFTIGPCRHRGGFATIWEATHPDHKGRLAMKVPTILDGFDAPTIVGFEIEQMIVPRLTGPHVPRVVALGDFSSMPYIVTEWIGGGSLLGPFAQAPLPLSDVLEMAARMTEAVVDLHRQHVIHFDLKPANFLRRDSGEYVAIDYGLARHDLLPDLLAEEFTVPLGTFPYMAPEQYLKQRDDLRSDIFALGAMFYELCTGHPPWGEPASLRGVRKRLWRDPVPPRALVPALPEWFQEIVLRCLEVDPQARYQSAGQLLFDLQNPAQVRLTARARRMRADGRLAVFRRWRRMRGVRRLSDPVSVSAQMDQAPVLMVALDLSPEAEALNRHILTTLRRMLAVQPDARVSCVNILRTARIGIDQATDDAGEHLHVMRLVALRDWGAELELDEGRISFSVLESSDPAGAIIAHANRNRVDHILMGARGHSATRRYLGSVSAQVVSEAASSVTVVRLPESALPQEDAAEVAA</sequence>
<dbReference type="SMART" id="SM00220">
    <property type="entry name" value="S_TKc"/>
    <property type="match status" value="1"/>
</dbReference>
<dbReference type="InterPro" id="IPR011009">
    <property type="entry name" value="Kinase-like_dom_sf"/>
</dbReference>
<evidence type="ECO:0000256" key="4">
    <source>
        <dbReference type="ARBA" id="ARBA00022777"/>
    </source>
</evidence>
<evidence type="ECO:0000313" key="8">
    <source>
        <dbReference type="Proteomes" id="UP000731907"/>
    </source>
</evidence>
<dbReference type="Gene3D" id="3.30.200.20">
    <property type="entry name" value="Phosphorylase Kinase, domain 1"/>
    <property type="match status" value="1"/>
</dbReference>
<dbReference type="PANTHER" id="PTHR43289">
    <property type="entry name" value="MITOGEN-ACTIVATED PROTEIN KINASE KINASE KINASE 20-RELATED"/>
    <property type="match status" value="1"/>
</dbReference>
<dbReference type="Proteomes" id="UP000731907">
    <property type="component" value="Unassembled WGS sequence"/>
</dbReference>
<dbReference type="InterPro" id="IPR014729">
    <property type="entry name" value="Rossmann-like_a/b/a_fold"/>
</dbReference>
<organism evidence="7 8">
    <name type="scientific">Paragemmobacter amnigenus</name>
    <dbReference type="NCBI Taxonomy" id="2852097"/>
    <lineage>
        <taxon>Bacteria</taxon>
        <taxon>Pseudomonadati</taxon>
        <taxon>Pseudomonadota</taxon>
        <taxon>Alphaproteobacteria</taxon>
        <taxon>Rhodobacterales</taxon>
        <taxon>Paracoccaceae</taxon>
        <taxon>Paragemmobacter</taxon>
    </lineage>
</organism>
<dbReference type="Gene3D" id="1.10.510.10">
    <property type="entry name" value="Transferase(Phosphotransferase) domain 1"/>
    <property type="match status" value="1"/>
</dbReference>
<evidence type="ECO:0000256" key="5">
    <source>
        <dbReference type="ARBA" id="ARBA00022840"/>
    </source>
</evidence>
<dbReference type="InterPro" id="IPR006016">
    <property type="entry name" value="UspA"/>
</dbReference>
<comment type="similarity">
    <text evidence="1">Belongs to the universal stress protein A family.</text>
</comment>
<accession>A0ABS6JBY3</accession>
<keyword evidence="8" id="KW-1185">Reference proteome</keyword>
<comment type="caution">
    <text evidence="7">The sequence shown here is derived from an EMBL/GenBank/DDBJ whole genome shotgun (WGS) entry which is preliminary data.</text>
</comment>
<dbReference type="InterPro" id="IPR000719">
    <property type="entry name" value="Prot_kinase_dom"/>
</dbReference>
<evidence type="ECO:0000256" key="3">
    <source>
        <dbReference type="ARBA" id="ARBA00022741"/>
    </source>
</evidence>
<dbReference type="SUPFAM" id="SSF56112">
    <property type="entry name" value="Protein kinase-like (PK-like)"/>
    <property type="match status" value="1"/>
</dbReference>
<dbReference type="CDD" id="cd14014">
    <property type="entry name" value="STKc_PknB_like"/>
    <property type="match status" value="1"/>
</dbReference>
<dbReference type="Pfam" id="PF00582">
    <property type="entry name" value="Usp"/>
    <property type="match status" value="1"/>
</dbReference>
<dbReference type="CDD" id="cd00293">
    <property type="entry name" value="USP-like"/>
    <property type="match status" value="1"/>
</dbReference>
<feature type="domain" description="Protein kinase" evidence="6">
    <location>
        <begin position="13"/>
        <end position="275"/>
    </location>
</feature>
<dbReference type="SUPFAM" id="SSF52402">
    <property type="entry name" value="Adenine nucleotide alpha hydrolases-like"/>
    <property type="match status" value="1"/>
</dbReference>
<dbReference type="Pfam" id="PF00069">
    <property type="entry name" value="Pkinase"/>
    <property type="match status" value="1"/>
</dbReference>
<keyword evidence="5" id="KW-0067">ATP-binding</keyword>
<dbReference type="PRINTS" id="PR01438">
    <property type="entry name" value="UNVRSLSTRESS"/>
</dbReference>
<name>A0ABS6JBY3_9RHOB</name>
<gene>
    <name evidence="7" type="ORF">GU927_019195</name>
</gene>
<protein>
    <submittedName>
        <fullName evidence="7">Universal stress protein</fullName>
    </submittedName>
</protein>
<evidence type="ECO:0000256" key="1">
    <source>
        <dbReference type="ARBA" id="ARBA00008791"/>
    </source>
</evidence>
<dbReference type="EMBL" id="JAAATX020000016">
    <property type="protein sequence ID" value="MBU9699972.1"/>
    <property type="molecule type" value="Genomic_DNA"/>
</dbReference>
<keyword evidence="2" id="KW-0808">Transferase</keyword>